<dbReference type="AlphaFoldDB" id="A0A1S3DCQ8"/>
<evidence type="ECO:0000256" key="1">
    <source>
        <dbReference type="SAM" id="SignalP"/>
    </source>
</evidence>
<dbReference type="CDD" id="cd07501">
    <property type="entry name" value="HAD_MDP-1_like"/>
    <property type="match status" value="1"/>
</dbReference>
<dbReference type="SUPFAM" id="SSF56784">
    <property type="entry name" value="HAD-like"/>
    <property type="match status" value="1"/>
</dbReference>
<dbReference type="InterPro" id="IPR035679">
    <property type="entry name" value="MDP-1_euk"/>
</dbReference>
<dbReference type="InterPro" id="IPR036412">
    <property type="entry name" value="HAD-like_sf"/>
</dbReference>
<dbReference type="InterPro" id="IPR010033">
    <property type="entry name" value="HAD_SF_ppase_IIIC"/>
</dbReference>
<dbReference type="GeneID" id="103515167"/>
<dbReference type="InterPro" id="IPR010036">
    <property type="entry name" value="MDP_1_eu_arc"/>
</dbReference>
<dbReference type="NCBIfam" id="TIGR01685">
    <property type="entry name" value="MDP-1"/>
    <property type="match status" value="1"/>
</dbReference>
<keyword evidence="2" id="KW-1185">Reference proteome</keyword>
<accession>A0A1S3DCQ8</accession>
<feature type="signal peptide" evidence="1">
    <location>
        <begin position="1"/>
        <end position="20"/>
    </location>
</feature>
<gene>
    <name evidence="3" type="primary">LOC103515167</name>
</gene>
<dbReference type="Gene3D" id="3.40.50.1000">
    <property type="entry name" value="HAD superfamily/HAD-like"/>
    <property type="match status" value="1"/>
</dbReference>
<dbReference type="PANTHER" id="PTHR17901:SF14">
    <property type="entry name" value="MAGNESIUM-DEPENDENT PHOSPHATASE 1"/>
    <property type="match status" value="1"/>
</dbReference>
<organism evidence="2 3">
    <name type="scientific">Diaphorina citri</name>
    <name type="common">Asian citrus psyllid</name>
    <dbReference type="NCBI Taxonomy" id="121845"/>
    <lineage>
        <taxon>Eukaryota</taxon>
        <taxon>Metazoa</taxon>
        <taxon>Ecdysozoa</taxon>
        <taxon>Arthropoda</taxon>
        <taxon>Hexapoda</taxon>
        <taxon>Insecta</taxon>
        <taxon>Pterygota</taxon>
        <taxon>Neoptera</taxon>
        <taxon>Paraneoptera</taxon>
        <taxon>Hemiptera</taxon>
        <taxon>Sternorrhyncha</taxon>
        <taxon>Psylloidea</taxon>
        <taxon>Psyllidae</taxon>
        <taxon>Diaphorininae</taxon>
        <taxon>Diaphorina</taxon>
    </lineage>
</organism>
<dbReference type="InterPro" id="IPR023214">
    <property type="entry name" value="HAD_sf"/>
</dbReference>
<dbReference type="RefSeq" id="XP_008478312.2">
    <property type="nucleotide sequence ID" value="XM_008480090.3"/>
</dbReference>
<name>A0A1S3DCQ8_DIACI</name>
<protein>
    <submittedName>
        <fullName evidence="3">Magnesium-dependent phosphatase 1-like isoform X3</fullName>
    </submittedName>
</protein>
<evidence type="ECO:0000313" key="2">
    <source>
        <dbReference type="Proteomes" id="UP000079169"/>
    </source>
</evidence>
<dbReference type="Proteomes" id="UP000079169">
    <property type="component" value="Unplaced"/>
</dbReference>
<dbReference type="PANTHER" id="PTHR17901">
    <property type="entry name" value="MAGNESIUM-DEPENDENT PHOSPHATASE 1 MDP1"/>
    <property type="match status" value="1"/>
</dbReference>
<evidence type="ECO:0000313" key="3">
    <source>
        <dbReference type="RefSeq" id="XP_008478312.2"/>
    </source>
</evidence>
<dbReference type="Pfam" id="PF12689">
    <property type="entry name" value="Acid_PPase"/>
    <property type="match status" value="1"/>
</dbReference>
<keyword evidence="1" id="KW-0732">Signal</keyword>
<dbReference type="NCBIfam" id="TIGR01681">
    <property type="entry name" value="HAD-SF-IIIC"/>
    <property type="match status" value="1"/>
</dbReference>
<reference evidence="3" key="1">
    <citation type="submission" date="2025-08" db="UniProtKB">
        <authorList>
            <consortium name="RefSeq"/>
        </authorList>
    </citation>
    <scope>IDENTIFICATION</scope>
</reference>
<proteinExistence type="predicted"/>
<dbReference type="GO" id="GO:0003993">
    <property type="term" value="F:acid phosphatase activity"/>
    <property type="evidence" value="ECO:0007669"/>
    <property type="project" value="TreeGrafter"/>
</dbReference>
<sequence>MSKIFLVYLFSLVIIHMTNQNFVQTRFDHFPEHKLPQEMSPQSNSLDPSVKKFPKLAVFDLNYTLWPFSVHNLKPPFKKIGQKVMDAKGTLIKYYRGVPEILRYLKENKCLVAAASRTSEILHAKQILNLINLNQYFSNKEIYPGPKTTHFESLKKATGIEYKDMVFFDDEERNSHDVSPLGVTCIHVKKGMSHAVLQKGLKQWASKN</sequence>
<feature type="chain" id="PRO_5010349697" evidence="1">
    <location>
        <begin position="21"/>
        <end position="208"/>
    </location>
</feature>